<proteinExistence type="predicted"/>
<protein>
    <recommendedName>
        <fullName evidence="3">Isocitrate lyase</fullName>
    </recommendedName>
</protein>
<gene>
    <name evidence="1" type="ORF">BQ4739_LOCUS6657</name>
</gene>
<evidence type="ECO:0008006" key="3">
    <source>
        <dbReference type="Google" id="ProtNLM"/>
    </source>
</evidence>
<dbReference type="Pfam" id="PF13714">
    <property type="entry name" value="PEP_mutase"/>
    <property type="match status" value="1"/>
</dbReference>
<organism evidence="1 2">
    <name type="scientific">Tetradesmus obliquus</name>
    <name type="common">Green alga</name>
    <name type="synonym">Acutodesmus obliquus</name>
    <dbReference type="NCBI Taxonomy" id="3088"/>
    <lineage>
        <taxon>Eukaryota</taxon>
        <taxon>Viridiplantae</taxon>
        <taxon>Chlorophyta</taxon>
        <taxon>core chlorophytes</taxon>
        <taxon>Chlorophyceae</taxon>
        <taxon>CS clade</taxon>
        <taxon>Sphaeropleales</taxon>
        <taxon>Scenedesmaceae</taxon>
        <taxon>Tetradesmus</taxon>
    </lineage>
</organism>
<reference evidence="1 2" key="1">
    <citation type="submission" date="2016-10" db="EMBL/GenBank/DDBJ databases">
        <authorList>
            <person name="Cai Z."/>
        </authorList>
    </citation>
    <scope>NUCLEOTIDE SEQUENCE [LARGE SCALE GENOMIC DNA]</scope>
</reference>
<keyword evidence="2" id="KW-1185">Reference proteome</keyword>
<dbReference type="STRING" id="3088.A0A383VN19"/>
<dbReference type="SUPFAM" id="SSF51621">
    <property type="entry name" value="Phosphoenolpyruvate/pyruvate domain"/>
    <property type="match status" value="1"/>
</dbReference>
<dbReference type="CDD" id="cd00377">
    <property type="entry name" value="ICL_PEPM"/>
    <property type="match status" value="1"/>
</dbReference>
<sequence>MCGIRQQAGARPFAARGQQVHKLGRTARVAASNGSTGGNTTIHKLIEKEGILMVPGCYDALSGKVLAEAGHKAAFVSGYAVSATLLGEPDLGLLTPPEMARKAGQIIYSIPNVPVLVDADTGGGNVLNVQRTVKQLINVGAKGCFLEDQRWPKRVGHMRNKEVISMEEFAGKVSAAREAIGDADFFLVARTDARGVNAKYGLEDAITRANLYADAGADAVYVEAPISKQELSLIGQKVKGLRVMGMLEGGMTPLLTPAEAKALGFHILTYPLSGIYAATRALKDAYATLRDVGSSRDMLSSLSTFQDFNSLMGVDERIAAEERLTRREGEKLVVRVRGPSKPVRDSE</sequence>
<dbReference type="InterPro" id="IPR039556">
    <property type="entry name" value="ICL/PEPM"/>
</dbReference>
<dbReference type="AlphaFoldDB" id="A0A383VN19"/>
<evidence type="ECO:0000313" key="1">
    <source>
        <dbReference type="EMBL" id="SZX66219.1"/>
    </source>
</evidence>
<dbReference type="Proteomes" id="UP000256970">
    <property type="component" value="Unassembled WGS sequence"/>
</dbReference>
<dbReference type="EMBL" id="FNXT01000690">
    <property type="protein sequence ID" value="SZX66219.1"/>
    <property type="molecule type" value="Genomic_DNA"/>
</dbReference>
<name>A0A383VN19_TETOB</name>
<accession>A0A383VN19</accession>
<dbReference type="PANTHER" id="PTHR42905">
    <property type="entry name" value="PHOSPHOENOLPYRUVATE CARBOXYLASE"/>
    <property type="match status" value="1"/>
</dbReference>
<evidence type="ECO:0000313" key="2">
    <source>
        <dbReference type="Proteomes" id="UP000256970"/>
    </source>
</evidence>
<dbReference type="InterPro" id="IPR040442">
    <property type="entry name" value="Pyrv_kinase-like_dom_sf"/>
</dbReference>
<dbReference type="InterPro" id="IPR015813">
    <property type="entry name" value="Pyrv/PenolPyrv_kinase-like_dom"/>
</dbReference>
<dbReference type="GO" id="GO:0016833">
    <property type="term" value="F:oxo-acid-lyase activity"/>
    <property type="evidence" value="ECO:0007669"/>
    <property type="project" value="UniProtKB-ARBA"/>
</dbReference>
<dbReference type="PANTHER" id="PTHR42905:SF5">
    <property type="entry name" value="CARBOXYVINYL-CARBOXYPHOSPHONATE PHOSPHORYLMUTASE, CHLOROPLASTIC"/>
    <property type="match status" value="1"/>
</dbReference>
<dbReference type="Gene3D" id="3.20.20.60">
    <property type="entry name" value="Phosphoenolpyruvate-binding domains"/>
    <property type="match status" value="1"/>
</dbReference>